<dbReference type="Pfam" id="PF13491">
    <property type="entry name" value="FtsK_4TM"/>
    <property type="match status" value="1"/>
</dbReference>
<evidence type="ECO:0000256" key="2">
    <source>
        <dbReference type="ARBA" id="ARBA00006474"/>
    </source>
</evidence>
<evidence type="ECO:0000256" key="10">
    <source>
        <dbReference type="ARBA" id="ARBA00023125"/>
    </source>
</evidence>
<dbReference type="Gene3D" id="3.40.50.300">
    <property type="entry name" value="P-loop containing nucleotide triphosphate hydrolases"/>
    <property type="match status" value="1"/>
</dbReference>
<dbReference type="Pfam" id="PF09397">
    <property type="entry name" value="FtsK_gamma"/>
    <property type="match status" value="1"/>
</dbReference>
<dbReference type="SMART" id="SM00843">
    <property type="entry name" value="Ftsk_gamma"/>
    <property type="match status" value="1"/>
</dbReference>
<comment type="similarity">
    <text evidence="2">Belongs to the FtsK/SpoIIIE/SftA family.</text>
</comment>
<feature type="transmembrane region" description="Helical" evidence="14">
    <location>
        <begin position="12"/>
        <end position="34"/>
    </location>
</feature>
<dbReference type="InterPro" id="IPR003593">
    <property type="entry name" value="AAA+_ATPase"/>
</dbReference>
<comment type="subcellular location">
    <subcellularLocation>
        <location evidence="1">Cell membrane</location>
        <topology evidence="1">Multi-pass membrane protein</topology>
    </subcellularLocation>
</comment>
<keyword evidence="11 14" id="KW-0472">Membrane</keyword>
<dbReference type="Pfam" id="PF17854">
    <property type="entry name" value="FtsK_alpha"/>
    <property type="match status" value="1"/>
</dbReference>
<dbReference type="Pfam" id="PF01580">
    <property type="entry name" value="FtsK_SpoIIIE"/>
    <property type="match status" value="1"/>
</dbReference>
<evidence type="ECO:0000256" key="8">
    <source>
        <dbReference type="ARBA" id="ARBA00022840"/>
    </source>
</evidence>
<keyword evidence="3" id="KW-1003">Cell membrane</keyword>
<keyword evidence="4" id="KW-0132">Cell division</keyword>
<proteinExistence type="inferred from homology"/>
<evidence type="ECO:0000256" key="4">
    <source>
        <dbReference type="ARBA" id="ARBA00022618"/>
    </source>
</evidence>
<dbReference type="InterPro" id="IPR036390">
    <property type="entry name" value="WH_DNA-bd_sf"/>
</dbReference>
<dbReference type="PANTHER" id="PTHR22683:SF41">
    <property type="entry name" value="DNA TRANSLOCASE FTSK"/>
    <property type="match status" value="1"/>
</dbReference>
<accession>A0A5J4L999</accession>
<dbReference type="PANTHER" id="PTHR22683">
    <property type="entry name" value="SPORULATION PROTEIN RELATED"/>
    <property type="match status" value="1"/>
</dbReference>
<sequence>MQKETNKNRRLQEIVGVIALLGGLYLALSLFTYHKWDRSLLTFSITPPKNYGGIVGAYISDIIFSTIGFSGFSIPLFLIIYGIKNIMGKEKNRIHLLGALLFLPSLSMLLHLLAKTMALKIEPLGGFIGLFLSDTFEGLLSSIGAYILSIAIIIVSIILMSPISIFSYFIDKKKEKIDKEKLEDANDHNSGIIINESLHISAPSVKTPVAHKHLKEKPLRETIGNYNIPPIDLLKSAEGMSGPTKEELNIAASGLEKKLSDFGVNGKIRQAHPGPVVTMYEFEPAAGVKINRIVSLSDDLALALKAPSIRIYPIAGKATIGIEVPNNERATVSLKEIISSEIFQRSHSLLTLALGKDIFGNPVVTDLARMPHLLVAGATGSGKSVSINAMIISLLYKATPDEVKMLMIDPKLLELSVYNDIPHLIAPVITGPKEASDALKKMVFEMERRYKLLAEKGARNIENYNKQASQSERLPYIVVFIDELADLMFTAPNDVENAIARLAQMARASGIHLILATQRPSVDVITGLIKANFPARISFQVTSKIDSRTILDAQGAEQLLGMGDMLFMVPGVKIIRIHGAYISDTEVKSVTEFIKAQGAPDYSAFENIVVADEKEKGIDISGDRDEMYQRVIEFAESVGEVSISSIQRRFKIGYNRAARMMELLEEDGLVGPPKGAGKPRDFLRKR</sequence>
<organism evidence="16">
    <name type="scientific">hot springs metagenome</name>
    <dbReference type="NCBI Taxonomy" id="433727"/>
    <lineage>
        <taxon>unclassified sequences</taxon>
        <taxon>metagenomes</taxon>
        <taxon>ecological metagenomes</taxon>
    </lineage>
</organism>
<dbReference type="SUPFAM" id="SSF46785">
    <property type="entry name" value="Winged helix' DNA-binding domain"/>
    <property type="match status" value="1"/>
</dbReference>
<feature type="transmembrane region" description="Helical" evidence="14">
    <location>
        <begin position="94"/>
        <end position="114"/>
    </location>
</feature>
<keyword evidence="7" id="KW-0159">Chromosome partition</keyword>
<evidence type="ECO:0000256" key="7">
    <source>
        <dbReference type="ARBA" id="ARBA00022829"/>
    </source>
</evidence>
<evidence type="ECO:0000256" key="6">
    <source>
        <dbReference type="ARBA" id="ARBA00022741"/>
    </source>
</evidence>
<dbReference type="CDD" id="cd01127">
    <property type="entry name" value="TrwB_TraG_TraD_VirD4"/>
    <property type="match status" value="1"/>
</dbReference>
<evidence type="ECO:0000256" key="1">
    <source>
        <dbReference type="ARBA" id="ARBA00004651"/>
    </source>
</evidence>
<dbReference type="InterPro" id="IPR027417">
    <property type="entry name" value="P-loop_NTPase"/>
</dbReference>
<comment type="caution">
    <text evidence="16">The sequence shown here is derived from an EMBL/GenBank/DDBJ whole genome shotgun (WGS) entry which is preliminary data.</text>
</comment>
<feature type="transmembrane region" description="Helical" evidence="14">
    <location>
        <begin position="143"/>
        <end position="170"/>
    </location>
</feature>
<dbReference type="InterPro" id="IPR041027">
    <property type="entry name" value="FtsK_alpha"/>
</dbReference>
<comment type="subunit">
    <text evidence="13">Homohexamer. Forms a ring that surrounds DNA.</text>
</comment>
<feature type="domain" description="FtsK" evidence="15">
    <location>
        <begin position="360"/>
        <end position="548"/>
    </location>
</feature>
<dbReference type="GO" id="GO:0005524">
    <property type="term" value="F:ATP binding"/>
    <property type="evidence" value="ECO:0007669"/>
    <property type="project" value="UniProtKB-KW"/>
</dbReference>
<dbReference type="AlphaFoldDB" id="A0A5J4L999"/>
<evidence type="ECO:0000256" key="12">
    <source>
        <dbReference type="ARBA" id="ARBA00023306"/>
    </source>
</evidence>
<evidence type="ECO:0000256" key="5">
    <source>
        <dbReference type="ARBA" id="ARBA00022692"/>
    </source>
</evidence>
<dbReference type="GO" id="GO:0005886">
    <property type="term" value="C:plasma membrane"/>
    <property type="evidence" value="ECO:0007669"/>
    <property type="project" value="UniProtKB-SubCell"/>
</dbReference>
<feature type="transmembrane region" description="Helical" evidence="14">
    <location>
        <begin position="54"/>
        <end position="82"/>
    </location>
</feature>
<dbReference type="InterPro" id="IPR018541">
    <property type="entry name" value="Ftsk_gamma"/>
</dbReference>
<gene>
    <name evidence="16" type="ORF">A45J_1884</name>
</gene>
<name>A0A5J4L999_9ZZZZ</name>
<keyword evidence="10" id="KW-0238">DNA-binding</keyword>
<dbReference type="SUPFAM" id="SSF52540">
    <property type="entry name" value="P-loop containing nucleoside triphosphate hydrolases"/>
    <property type="match status" value="1"/>
</dbReference>
<keyword evidence="9 14" id="KW-1133">Transmembrane helix</keyword>
<evidence type="ECO:0000256" key="9">
    <source>
        <dbReference type="ARBA" id="ARBA00022989"/>
    </source>
</evidence>
<evidence type="ECO:0000256" key="11">
    <source>
        <dbReference type="ARBA" id="ARBA00023136"/>
    </source>
</evidence>
<dbReference type="InterPro" id="IPR025199">
    <property type="entry name" value="FtsK_4TM"/>
</dbReference>
<keyword evidence="5 14" id="KW-0812">Transmembrane</keyword>
<protein>
    <submittedName>
        <fullName evidence="16">DNA translocase FtsK</fullName>
    </submittedName>
</protein>
<dbReference type="EMBL" id="BLAB01000001">
    <property type="protein sequence ID" value="GER94126.1"/>
    <property type="molecule type" value="Genomic_DNA"/>
</dbReference>
<dbReference type="GO" id="GO:0051301">
    <property type="term" value="P:cell division"/>
    <property type="evidence" value="ECO:0007669"/>
    <property type="project" value="UniProtKB-KW"/>
</dbReference>
<dbReference type="Gene3D" id="3.30.980.40">
    <property type="match status" value="1"/>
</dbReference>
<reference evidence="16" key="1">
    <citation type="submission" date="2019-10" db="EMBL/GenBank/DDBJ databases">
        <title>Metagenomic sequencing of thiosulfate-disproportionating enrichment culture.</title>
        <authorList>
            <person name="Umezawa K."/>
            <person name="Kojima H."/>
            <person name="Fukui M."/>
        </authorList>
    </citation>
    <scope>NUCLEOTIDE SEQUENCE</scope>
    <source>
        <strain evidence="16">45J</strain>
    </source>
</reference>
<dbReference type="PROSITE" id="PS50901">
    <property type="entry name" value="FTSK"/>
    <property type="match status" value="1"/>
</dbReference>
<dbReference type="InterPro" id="IPR036388">
    <property type="entry name" value="WH-like_DNA-bd_sf"/>
</dbReference>
<evidence type="ECO:0000313" key="16">
    <source>
        <dbReference type="EMBL" id="GER94126.1"/>
    </source>
</evidence>
<keyword evidence="12" id="KW-0131">Cell cycle</keyword>
<dbReference type="SMART" id="SM00382">
    <property type="entry name" value="AAA"/>
    <property type="match status" value="1"/>
</dbReference>
<dbReference type="Gene3D" id="1.10.10.10">
    <property type="entry name" value="Winged helix-like DNA-binding domain superfamily/Winged helix DNA-binding domain"/>
    <property type="match status" value="1"/>
</dbReference>
<evidence type="ECO:0000256" key="3">
    <source>
        <dbReference type="ARBA" id="ARBA00022475"/>
    </source>
</evidence>
<evidence type="ECO:0000259" key="15">
    <source>
        <dbReference type="PROSITE" id="PS50901"/>
    </source>
</evidence>
<keyword evidence="6" id="KW-0547">Nucleotide-binding</keyword>
<evidence type="ECO:0000256" key="14">
    <source>
        <dbReference type="SAM" id="Phobius"/>
    </source>
</evidence>
<keyword evidence="8" id="KW-0067">ATP-binding</keyword>
<dbReference type="GO" id="GO:0007059">
    <property type="term" value="P:chromosome segregation"/>
    <property type="evidence" value="ECO:0007669"/>
    <property type="project" value="UniProtKB-KW"/>
</dbReference>
<dbReference type="InterPro" id="IPR050206">
    <property type="entry name" value="FtsK/SpoIIIE/SftA"/>
</dbReference>
<evidence type="ECO:0000256" key="13">
    <source>
        <dbReference type="ARBA" id="ARBA00025923"/>
    </source>
</evidence>
<dbReference type="GO" id="GO:0003677">
    <property type="term" value="F:DNA binding"/>
    <property type="evidence" value="ECO:0007669"/>
    <property type="project" value="UniProtKB-KW"/>
</dbReference>
<dbReference type="InterPro" id="IPR002543">
    <property type="entry name" value="FtsK_dom"/>
</dbReference>